<feature type="domain" description="Tr-type G" evidence="13">
    <location>
        <begin position="9"/>
        <end position="218"/>
    </location>
</feature>
<keyword evidence="5 12" id="KW-0648">Protein biosynthesis</keyword>
<evidence type="ECO:0000313" key="14">
    <source>
        <dbReference type="EMBL" id="OGC49968.1"/>
    </source>
</evidence>
<dbReference type="NCBIfam" id="TIGR00231">
    <property type="entry name" value="small_GTP"/>
    <property type="match status" value="1"/>
</dbReference>
<dbReference type="FunFam" id="3.40.50.300:FF:000078">
    <property type="entry name" value="Elongation factor 4"/>
    <property type="match status" value="1"/>
</dbReference>
<keyword evidence="14" id="KW-0251">Elongation factor</keyword>
<dbReference type="FunFam" id="3.30.70.870:FF:000004">
    <property type="entry name" value="Translation factor GUF1, mitochondrial"/>
    <property type="match status" value="1"/>
</dbReference>
<dbReference type="PANTHER" id="PTHR43512">
    <property type="entry name" value="TRANSLATION FACTOR GUF1-RELATED"/>
    <property type="match status" value="1"/>
</dbReference>
<dbReference type="InterPro" id="IPR031157">
    <property type="entry name" value="G_TR_CS"/>
</dbReference>
<dbReference type="Pfam" id="PF06421">
    <property type="entry name" value="LepA_C"/>
    <property type="match status" value="1"/>
</dbReference>
<dbReference type="SMART" id="SM00838">
    <property type="entry name" value="EFG_C"/>
    <property type="match status" value="1"/>
</dbReference>
<dbReference type="InterPro" id="IPR035654">
    <property type="entry name" value="LepA_IV"/>
</dbReference>
<dbReference type="Pfam" id="PF00679">
    <property type="entry name" value="EFG_C"/>
    <property type="match status" value="1"/>
</dbReference>
<dbReference type="HAMAP" id="MF_00071">
    <property type="entry name" value="LepA"/>
    <property type="match status" value="1"/>
</dbReference>
<evidence type="ECO:0000256" key="5">
    <source>
        <dbReference type="ARBA" id="ARBA00022917"/>
    </source>
</evidence>
<dbReference type="PANTHER" id="PTHR43512:SF4">
    <property type="entry name" value="TRANSLATION FACTOR GUF1 HOMOLOG, CHLOROPLASTIC"/>
    <property type="match status" value="1"/>
</dbReference>
<dbReference type="InterPro" id="IPR000640">
    <property type="entry name" value="EFG_V-like"/>
</dbReference>
<feature type="binding site" evidence="12">
    <location>
        <begin position="21"/>
        <end position="26"/>
    </location>
    <ligand>
        <name>GTP</name>
        <dbReference type="ChEBI" id="CHEBI:37565"/>
    </ligand>
</feature>
<dbReference type="GO" id="GO:0003746">
    <property type="term" value="F:translation elongation factor activity"/>
    <property type="evidence" value="ECO:0007669"/>
    <property type="project" value="UniProtKB-UniRule"/>
</dbReference>
<sequence length="632" mass="71077">MTLNQVSQQNIRDFCIIAHVDHGKSTLADRLLEITHTIDKRHLKEQFLDSMDLEREKGITIKLKSVRMYYKLPFQTIQQNQARKHKEDFQKTQAVLAESTNLQTYQLNLIDTPGHVDFSYEVSRSLAACEGAILVVDVTQGIQAQTISNIYKALDADLKIIPVLNKVDLPGAEIEKTAEDLCRTFGFNSEDILKVSAKTGEGVEDLLREIIKRIPAPQGDTSPAATPRALIYDTFYDDFLGVVASIKVVDGTFSSHNPQIKFLATKAVSTFQEIGIFTPLRKKLDRLITGEVGYIATGLKDIHAVRVGDTITPANAQNVELLPGYKEVKPFVFVSIFPIDNDKFPELREALEKLSLSDSSLSFEPEASNALGFGFRCGFLGLLHAEIIQERLEREYDLELISTIPTVEYKIDKTDGSQVSVKAASDFPDTTQIKEIQEPWIKLNLVAPSEYVGSIITLCDKRRGVMLKMDYPTENRVVFEYELPLAELVYNFFDDLKTLSSGFASLDYDFSRYKKVNAVKLNVLVHGEEIEPLSHIVLKDKAEDFGRELLKKLKGVIPRQQFQVALQAAIGGKVLAREDIPAMRKNVLAKMSGGHRERKDKLLEIQKKGKQRMKRLGKVDIPQEAFRQVLSA</sequence>
<dbReference type="AlphaFoldDB" id="A0A1F4UYG7"/>
<evidence type="ECO:0000256" key="10">
    <source>
        <dbReference type="ARBA" id="ARBA00061052"/>
    </source>
</evidence>
<dbReference type="InterPro" id="IPR035647">
    <property type="entry name" value="EFG_III/V"/>
</dbReference>
<keyword evidence="4 12" id="KW-0378">Hydrolase</keyword>
<dbReference type="PRINTS" id="PR00315">
    <property type="entry name" value="ELONGATNFCT"/>
</dbReference>
<name>A0A1F4UYG7_UNCKA</name>
<dbReference type="Gene3D" id="3.40.50.300">
    <property type="entry name" value="P-loop containing nucleotide triphosphate hydrolases"/>
    <property type="match status" value="1"/>
</dbReference>
<comment type="caution">
    <text evidence="14">The sequence shown here is derived from an EMBL/GenBank/DDBJ whole genome shotgun (WGS) entry which is preliminary data.</text>
</comment>
<keyword evidence="6 12" id="KW-0342">GTP-binding</keyword>
<evidence type="ECO:0000256" key="7">
    <source>
        <dbReference type="ARBA" id="ARBA00023136"/>
    </source>
</evidence>
<evidence type="ECO:0000256" key="8">
    <source>
        <dbReference type="ARBA" id="ARBA00050293"/>
    </source>
</evidence>
<dbReference type="CDD" id="cd01890">
    <property type="entry name" value="LepA"/>
    <property type="match status" value="1"/>
</dbReference>
<keyword evidence="7 12" id="KW-0472">Membrane</keyword>
<dbReference type="CDD" id="cd03709">
    <property type="entry name" value="lepA_C"/>
    <property type="match status" value="1"/>
</dbReference>
<evidence type="ECO:0000256" key="2">
    <source>
        <dbReference type="ARBA" id="ARBA00022475"/>
    </source>
</evidence>
<evidence type="ECO:0000313" key="15">
    <source>
        <dbReference type="Proteomes" id="UP000177458"/>
    </source>
</evidence>
<evidence type="ECO:0000256" key="1">
    <source>
        <dbReference type="ARBA" id="ARBA00005454"/>
    </source>
</evidence>
<keyword evidence="2 12" id="KW-1003">Cell membrane</keyword>
<dbReference type="SUPFAM" id="SSF50447">
    <property type="entry name" value="Translation proteins"/>
    <property type="match status" value="1"/>
</dbReference>
<dbReference type="Gene3D" id="3.30.70.2570">
    <property type="entry name" value="Elongation factor 4, C-terminal domain"/>
    <property type="match status" value="1"/>
</dbReference>
<dbReference type="InterPro" id="IPR000795">
    <property type="entry name" value="T_Tr_GTP-bd_dom"/>
</dbReference>
<dbReference type="FunFam" id="3.30.70.240:FF:000007">
    <property type="entry name" value="Translation factor GUF1, mitochondrial"/>
    <property type="match status" value="1"/>
</dbReference>
<dbReference type="Gene3D" id="3.30.70.870">
    <property type="entry name" value="Elongation Factor G (Translational Gtpase), domain 3"/>
    <property type="match status" value="1"/>
</dbReference>
<organism evidence="14 15">
    <name type="scientific">candidate division WWE3 bacterium RIFCSPLOWO2_01_FULL_37_15</name>
    <dbReference type="NCBI Taxonomy" id="1802622"/>
    <lineage>
        <taxon>Bacteria</taxon>
        <taxon>Katanobacteria</taxon>
    </lineage>
</organism>
<dbReference type="SUPFAM" id="SSF54980">
    <property type="entry name" value="EF-G C-terminal domain-like"/>
    <property type="match status" value="2"/>
</dbReference>
<evidence type="ECO:0000256" key="12">
    <source>
        <dbReference type="HAMAP-Rule" id="MF_00071"/>
    </source>
</evidence>
<evidence type="ECO:0000256" key="6">
    <source>
        <dbReference type="ARBA" id="ARBA00023134"/>
    </source>
</evidence>
<dbReference type="Gene3D" id="2.40.30.10">
    <property type="entry name" value="Translation factors"/>
    <property type="match status" value="1"/>
</dbReference>
<dbReference type="InterPro" id="IPR006297">
    <property type="entry name" value="EF-4"/>
</dbReference>
<dbReference type="FunFam" id="3.30.70.2570:FF:000001">
    <property type="entry name" value="Translation factor GUF1, mitochondrial"/>
    <property type="match status" value="1"/>
</dbReference>
<gene>
    <name evidence="12" type="primary">lepA</name>
    <name evidence="14" type="ORF">A3A69_00320</name>
</gene>
<dbReference type="InterPro" id="IPR027417">
    <property type="entry name" value="P-loop_NTPase"/>
</dbReference>
<dbReference type="GO" id="GO:0045727">
    <property type="term" value="P:positive regulation of translation"/>
    <property type="evidence" value="ECO:0007669"/>
    <property type="project" value="UniProtKB-UniRule"/>
</dbReference>
<dbReference type="GO" id="GO:0043022">
    <property type="term" value="F:ribosome binding"/>
    <property type="evidence" value="ECO:0007669"/>
    <property type="project" value="UniProtKB-UniRule"/>
</dbReference>
<evidence type="ECO:0000256" key="4">
    <source>
        <dbReference type="ARBA" id="ARBA00022801"/>
    </source>
</evidence>
<dbReference type="Proteomes" id="UP000177458">
    <property type="component" value="Unassembled WGS sequence"/>
</dbReference>
<dbReference type="InterPro" id="IPR005225">
    <property type="entry name" value="Small_GTP-bd"/>
</dbReference>
<comment type="function">
    <text evidence="9 12">Required for accurate and efficient protein synthesis under certain stress conditions. May act as a fidelity factor of the translation reaction, by catalyzing a one-codon backward translocation of tRNAs on improperly translocated ribosomes. Back-translocation proceeds from a post-translocation (POST) complex to a pre-translocation (PRE) complex, thus giving elongation factor G a second chance to translocate the tRNAs correctly. Binds to ribosomes in a GTP-dependent manner.</text>
</comment>
<evidence type="ECO:0000256" key="9">
    <source>
        <dbReference type="ARBA" id="ARBA00057626"/>
    </source>
</evidence>
<dbReference type="PROSITE" id="PS51722">
    <property type="entry name" value="G_TR_2"/>
    <property type="match status" value="1"/>
</dbReference>
<comment type="subcellular location">
    <subcellularLocation>
        <location evidence="12">Cell membrane</location>
        <topology evidence="12">Peripheral membrane protein</topology>
        <orientation evidence="12">Cytoplasmic side</orientation>
    </subcellularLocation>
</comment>
<dbReference type="EC" id="3.6.5.n1" evidence="11 12"/>
<evidence type="ECO:0000259" key="13">
    <source>
        <dbReference type="PROSITE" id="PS51722"/>
    </source>
</evidence>
<dbReference type="SUPFAM" id="SSF52540">
    <property type="entry name" value="P-loop containing nucleoside triphosphate hydrolases"/>
    <property type="match status" value="1"/>
</dbReference>
<dbReference type="NCBIfam" id="TIGR01393">
    <property type="entry name" value="lepA"/>
    <property type="match status" value="1"/>
</dbReference>
<comment type="similarity">
    <text evidence="10">Belongs to the GTP-binding elongation factor family. LepA subfamily.</text>
</comment>
<dbReference type="GO" id="GO:0003924">
    <property type="term" value="F:GTPase activity"/>
    <property type="evidence" value="ECO:0007669"/>
    <property type="project" value="UniProtKB-UniRule"/>
</dbReference>
<dbReference type="GO" id="GO:0005525">
    <property type="term" value="F:GTP binding"/>
    <property type="evidence" value="ECO:0007669"/>
    <property type="project" value="UniProtKB-UniRule"/>
</dbReference>
<evidence type="ECO:0000256" key="11">
    <source>
        <dbReference type="ARBA" id="ARBA00066744"/>
    </source>
</evidence>
<evidence type="ECO:0000256" key="3">
    <source>
        <dbReference type="ARBA" id="ARBA00022741"/>
    </source>
</evidence>
<dbReference type="InterPro" id="IPR013842">
    <property type="entry name" value="LepA_CTD"/>
</dbReference>
<dbReference type="Gene3D" id="3.30.70.240">
    <property type="match status" value="1"/>
</dbReference>
<keyword evidence="3 12" id="KW-0547">Nucleotide-binding</keyword>
<dbReference type="InterPro" id="IPR009000">
    <property type="entry name" value="Transl_B-barrel_sf"/>
</dbReference>
<comment type="catalytic activity">
    <reaction evidence="8 12">
        <text>GTP + H2O = GDP + phosphate + H(+)</text>
        <dbReference type="Rhea" id="RHEA:19669"/>
        <dbReference type="ChEBI" id="CHEBI:15377"/>
        <dbReference type="ChEBI" id="CHEBI:15378"/>
        <dbReference type="ChEBI" id="CHEBI:37565"/>
        <dbReference type="ChEBI" id="CHEBI:43474"/>
        <dbReference type="ChEBI" id="CHEBI:58189"/>
        <dbReference type="EC" id="3.6.5.n1"/>
    </reaction>
</comment>
<reference evidence="14 15" key="1">
    <citation type="journal article" date="2016" name="Nat. Commun.">
        <title>Thousands of microbial genomes shed light on interconnected biogeochemical processes in an aquifer system.</title>
        <authorList>
            <person name="Anantharaman K."/>
            <person name="Brown C.T."/>
            <person name="Hug L.A."/>
            <person name="Sharon I."/>
            <person name="Castelle C.J."/>
            <person name="Probst A.J."/>
            <person name="Thomas B.C."/>
            <person name="Singh A."/>
            <person name="Wilkins M.J."/>
            <person name="Karaoz U."/>
            <person name="Brodie E.L."/>
            <person name="Williams K.H."/>
            <person name="Hubbard S.S."/>
            <person name="Banfield J.F."/>
        </authorList>
    </citation>
    <scope>NUCLEOTIDE SEQUENCE [LARGE SCALE GENOMIC DNA]</scope>
</reference>
<comment type="similarity">
    <text evidence="1 12">Belongs to the TRAFAC class translation factor GTPase superfamily. Classic translation factor GTPase family. LepA subfamily.</text>
</comment>
<dbReference type="PROSITE" id="PS00301">
    <property type="entry name" value="G_TR_1"/>
    <property type="match status" value="1"/>
</dbReference>
<accession>A0A1F4UYG7</accession>
<dbReference type="Pfam" id="PF00009">
    <property type="entry name" value="GTP_EFTU"/>
    <property type="match status" value="1"/>
</dbReference>
<dbReference type="EMBL" id="MEVF01000012">
    <property type="protein sequence ID" value="OGC49968.1"/>
    <property type="molecule type" value="Genomic_DNA"/>
</dbReference>
<dbReference type="InterPro" id="IPR038363">
    <property type="entry name" value="LepA_C_sf"/>
</dbReference>
<proteinExistence type="inferred from homology"/>
<feature type="binding site" evidence="12">
    <location>
        <begin position="165"/>
        <end position="168"/>
    </location>
    <ligand>
        <name>GTP</name>
        <dbReference type="ChEBI" id="CHEBI:37565"/>
    </ligand>
</feature>
<protein>
    <recommendedName>
        <fullName evidence="11 12">Elongation factor 4</fullName>
        <shortName evidence="12">EF-4</shortName>
        <ecNumber evidence="11 12">3.6.5.n1</ecNumber>
    </recommendedName>
    <alternativeName>
        <fullName evidence="12">Ribosomal back-translocase LepA</fullName>
    </alternativeName>
</protein>
<dbReference type="GO" id="GO:0005886">
    <property type="term" value="C:plasma membrane"/>
    <property type="evidence" value="ECO:0007669"/>
    <property type="project" value="UniProtKB-SubCell"/>
</dbReference>